<dbReference type="Pfam" id="PF04494">
    <property type="entry name" value="TFIID_NTD2"/>
    <property type="match status" value="1"/>
</dbReference>
<sequence length="556" mass="63227">MSESIRESTSSKTLSKDQMETSYVSLKTWIEDSLDLFKNDLLPLLYPLFIHIYFDLIQQNKTNEAKEFFEKYRDDHYNKSEEIKQFESIYTVQHIHENNFAYTFKSSKYHLSMGRYAFDLLINFLEERNLTYILKILNQHLDIKVYIGPKSEDRPQGIETSVVDAEIDLTTFLVSKECEDAILGDEQYRYDHLETYVLQLRKQREMKPKDSAYKPNASQIHAEIEKLKDLCKRVAVNKNNLPSICCYTIHNTYEGLTAAEISNDLKLLACGFKDSYIEVYSLTNEPLKKLKSSSELAKSDIKTLNEEKFEEVGNSYKLIGHSGPVYGLKFFSSNKFLVSGSQDCTVCLWSLDLLCLLAVYKAHAFPVWCVDAAPNDYFFASGAGDRQAIIWSVATSKPERLIISSLSDVTAVKFHPNSNYLFTGSSDHRIRMHDISTASVVRIFCGHTDTVTCMDVSHCGKFLVSGSKDRTVLLWDIQSSKLLGKYAGHENTVFSVSFCFYGSVIASCGADNSVRLWDRTDHKGSCLGTYYTKSTPLLCAKFGYRNIISCAGPFIS</sequence>
<evidence type="ECO:0000256" key="7">
    <source>
        <dbReference type="PROSITE-ProRule" id="PRU00221"/>
    </source>
</evidence>
<evidence type="ECO:0000256" key="6">
    <source>
        <dbReference type="ARBA" id="ARBA00023242"/>
    </source>
</evidence>
<dbReference type="InterPro" id="IPR001680">
    <property type="entry name" value="WD40_rpt"/>
</dbReference>
<evidence type="ECO:0000256" key="1">
    <source>
        <dbReference type="ARBA" id="ARBA00004123"/>
    </source>
</evidence>
<dbReference type="RefSeq" id="XP_003074023.1">
    <property type="nucleotide sequence ID" value="XM_003073977.1"/>
</dbReference>
<dbReference type="GO" id="GO:0003743">
    <property type="term" value="F:translation initiation factor activity"/>
    <property type="evidence" value="ECO:0007669"/>
    <property type="project" value="UniProtKB-KW"/>
</dbReference>
<dbReference type="GO" id="GO:0005669">
    <property type="term" value="C:transcription factor TFIID complex"/>
    <property type="evidence" value="ECO:0007669"/>
    <property type="project" value="TreeGrafter"/>
</dbReference>
<feature type="repeat" description="WD" evidence="7">
    <location>
        <begin position="360"/>
        <end position="401"/>
    </location>
</feature>
<dbReference type="PROSITE" id="PS50082">
    <property type="entry name" value="WD_REPEATS_2"/>
    <property type="match status" value="5"/>
</dbReference>
<dbReference type="GeneID" id="9699732"/>
<feature type="repeat" description="WD" evidence="7">
    <location>
        <begin position="486"/>
        <end position="518"/>
    </location>
</feature>
<organism evidence="9 10">
    <name type="scientific">Encephalitozoon intestinalis (strain ATCC 50506)</name>
    <name type="common">Microsporidian parasite</name>
    <name type="synonym">Septata intestinalis</name>
    <dbReference type="NCBI Taxonomy" id="876142"/>
    <lineage>
        <taxon>Eukaryota</taxon>
        <taxon>Fungi</taxon>
        <taxon>Fungi incertae sedis</taxon>
        <taxon>Microsporidia</taxon>
        <taxon>Unikaryonidae</taxon>
        <taxon>Encephalitozoon</taxon>
    </lineage>
</organism>
<dbReference type="HOGENOM" id="CLU_005884_2_1_1"/>
<dbReference type="EMBL" id="CP001952">
    <property type="protein sequence ID" value="ADM12663.1"/>
    <property type="molecule type" value="Genomic_DNA"/>
</dbReference>
<dbReference type="PANTHER" id="PTHR19879">
    <property type="entry name" value="TRANSCRIPTION INITIATION FACTOR TFIID"/>
    <property type="match status" value="1"/>
</dbReference>
<dbReference type="InterPro" id="IPR019775">
    <property type="entry name" value="WD40_repeat_CS"/>
</dbReference>
<keyword evidence="2 7" id="KW-0853">WD repeat</keyword>
<accession>E0SA41</accession>
<protein>
    <submittedName>
        <fullName evidence="9">Transcription initiation factor TFIID subunit TAF5</fullName>
    </submittedName>
</protein>
<evidence type="ECO:0000313" key="9">
    <source>
        <dbReference type="EMBL" id="ADM12663.1"/>
    </source>
</evidence>
<dbReference type="GO" id="GO:0016251">
    <property type="term" value="F:RNA polymerase II general transcription initiation factor activity"/>
    <property type="evidence" value="ECO:0007669"/>
    <property type="project" value="TreeGrafter"/>
</dbReference>
<name>E0SA41_ENCIT</name>
<dbReference type="VEuPathDB" id="MicrosporidiaDB:Eint_111640"/>
<dbReference type="PANTHER" id="PTHR19879:SF1">
    <property type="entry name" value="CANNONBALL-RELATED"/>
    <property type="match status" value="1"/>
</dbReference>
<evidence type="ECO:0000256" key="5">
    <source>
        <dbReference type="ARBA" id="ARBA00023163"/>
    </source>
</evidence>
<reference evidence="9 10" key="2">
    <citation type="journal article" date="2012" name="Proc. Natl. Acad. Sci. U.S.A.">
        <title>Gain and loss of multiple functionally related, horizontally transferred genes in the reduced genomes of two microsporidian parasites.</title>
        <authorList>
            <person name="Pombert J.-F."/>
            <person name="Selman M."/>
            <person name="Burki F."/>
            <person name="Bardell F.T."/>
            <person name="Farinelli L."/>
            <person name="Solter L.F."/>
            <person name="Whitman D.W."/>
            <person name="Weiss L.M."/>
            <person name="Corradi N."/>
            <person name="Keeling P.J."/>
        </authorList>
    </citation>
    <scope>NUCLEOTIDE SEQUENCE [LARGE SCALE GENOMIC DNA]</scope>
    <source>
        <strain evidence="9 10">ATCC 50506</strain>
    </source>
</reference>
<dbReference type="Pfam" id="PF00400">
    <property type="entry name" value="WD40"/>
    <property type="match status" value="5"/>
</dbReference>
<feature type="repeat" description="WD" evidence="7">
    <location>
        <begin position="318"/>
        <end position="352"/>
    </location>
</feature>
<dbReference type="AlphaFoldDB" id="E0SA41"/>
<keyword evidence="5" id="KW-0804">Transcription</keyword>
<evidence type="ECO:0000256" key="3">
    <source>
        <dbReference type="ARBA" id="ARBA00022737"/>
    </source>
</evidence>
<evidence type="ECO:0000256" key="4">
    <source>
        <dbReference type="ARBA" id="ARBA00023015"/>
    </source>
</evidence>
<dbReference type="SMART" id="SM00320">
    <property type="entry name" value="WD40"/>
    <property type="match status" value="6"/>
</dbReference>
<dbReference type="PROSITE" id="PS00678">
    <property type="entry name" value="WD_REPEATS_1"/>
    <property type="match status" value="1"/>
</dbReference>
<dbReference type="CDD" id="cd00200">
    <property type="entry name" value="WD40"/>
    <property type="match status" value="1"/>
</dbReference>
<evidence type="ECO:0000313" key="10">
    <source>
        <dbReference type="Proteomes" id="UP000002313"/>
    </source>
</evidence>
<keyword evidence="3" id="KW-0677">Repeat</keyword>
<dbReference type="InterPro" id="IPR036322">
    <property type="entry name" value="WD40_repeat_dom_sf"/>
</dbReference>
<dbReference type="CDD" id="cd08044">
    <property type="entry name" value="TAF5_NTD2"/>
    <property type="match status" value="1"/>
</dbReference>
<keyword evidence="4" id="KW-0805">Transcription regulation</keyword>
<reference evidence="9 10" key="1">
    <citation type="journal article" date="2010" name="Nat. Commun.">
        <title>The complete sequence of the smallest known nuclear genome from the microsporidian Encephalitozoon intestinalis.</title>
        <authorList>
            <person name="Corradi N."/>
            <person name="Pombert J.-F."/>
            <person name="Farinelli L."/>
            <person name="Didier E.S."/>
            <person name="Keeling P.J."/>
        </authorList>
    </citation>
    <scope>NUCLEOTIDE SEQUENCE [LARGE SCALE GENOMIC DNA]</scope>
    <source>
        <strain evidence="9 10">ATCC 50506</strain>
    </source>
</reference>
<dbReference type="InterPro" id="IPR015943">
    <property type="entry name" value="WD40/YVTN_repeat-like_dom_sf"/>
</dbReference>
<dbReference type="SUPFAM" id="SSF50978">
    <property type="entry name" value="WD40 repeat-like"/>
    <property type="match status" value="1"/>
</dbReference>
<dbReference type="SUPFAM" id="SSF160897">
    <property type="entry name" value="Taf5 N-terminal domain-like"/>
    <property type="match status" value="1"/>
</dbReference>
<dbReference type="Gene3D" id="1.25.40.500">
    <property type="entry name" value="TFIID subunit TAF5, NTD2 domain"/>
    <property type="match status" value="1"/>
</dbReference>
<proteinExistence type="predicted"/>
<dbReference type="Gene3D" id="2.130.10.10">
    <property type="entry name" value="YVTN repeat-like/Quinoprotein amine dehydrogenase"/>
    <property type="match status" value="2"/>
</dbReference>
<dbReference type="InterPro" id="IPR020472">
    <property type="entry name" value="WD40_PAC1"/>
</dbReference>
<dbReference type="GO" id="GO:0006367">
    <property type="term" value="P:transcription initiation at RNA polymerase II promoter"/>
    <property type="evidence" value="ECO:0007669"/>
    <property type="project" value="TreeGrafter"/>
</dbReference>
<dbReference type="OrthoDB" id="10266330at2759"/>
<dbReference type="InterPro" id="IPR007582">
    <property type="entry name" value="TFIID_NTD2"/>
</dbReference>
<keyword evidence="10" id="KW-1185">Reference proteome</keyword>
<gene>
    <name evidence="9" type="ORF">Eint_111640</name>
</gene>
<dbReference type="PROSITE" id="PS50294">
    <property type="entry name" value="WD_REPEATS_REGION"/>
    <property type="match status" value="3"/>
</dbReference>
<keyword evidence="6" id="KW-0539">Nucleus</keyword>
<dbReference type="KEGG" id="ein:Eint_111640"/>
<feature type="repeat" description="WD" evidence="7">
    <location>
        <begin position="444"/>
        <end position="485"/>
    </location>
</feature>
<feature type="repeat" description="WD" evidence="7">
    <location>
        <begin position="402"/>
        <end position="443"/>
    </location>
</feature>
<evidence type="ECO:0000259" key="8">
    <source>
        <dbReference type="Pfam" id="PF04494"/>
    </source>
</evidence>
<dbReference type="InterPro" id="IPR037264">
    <property type="entry name" value="TFIID_NTD2_sf"/>
</dbReference>
<feature type="domain" description="TFIID subunit TAF5 NTD2" evidence="8">
    <location>
        <begin position="15"/>
        <end position="141"/>
    </location>
</feature>
<comment type="subcellular location">
    <subcellularLocation>
        <location evidence="1">Nucleus</location>
    </subcellularLocation>
</comment>
<evidence type="ECO:0000256" key="2">
    <source>
        <dbReference type="ARBA" id="ARBA00022574"/>
    </source>
</evidence>
<dbReference type="Proteomes" id="UP000002313">
    <property type="component" value="Chromosome XI"/>
</dbReference>
<dbReference type="PRINTS" id="PR00320">
    <property type="entry name" value="GPROTEINBRPT"/>
</dbReference>